<dbReference type="AlphaFoldDB" id="A0A9D9EDD7"/>
<evidence type="ECO:0000256" key="9">
    <source>
        <dbReference type="ARBA" id="ARBA00023588"/>
    </source>
</evidence>
<evidence type="ECO:0000256" key="10">
    <source>
        <dbReference type="ARBA" id="ARBA00023603"/>
    </source>
</evidence>
<comment type="pathway">
    <text evidence="9">Carotenoid biosynthesis; staphyloxanthin biosynthesis; staphyloxanthin from farnesyl diphosphate: step 5/5.</text>
</comment>
<keyword evidence="8" id="KW-0012">Acyltransferase</keyword>
<evidence type="ECO:0000256" key="11">
    <source>
        <dbReference type="ARBA" id="ARBA00023667"/>
    </source>
</evidence>
<reference evidence="14" key="1">
    <citation type="submission" date="2020-10" db="EMBL/GenBank/DDBJ databases">
        <authorList>
            <person name="Gilroy R."/>
        </authorList>
    </citation>
    <scope>NUCLEOTIDE SEQUENCE</scope>
    <source>
        <strain evidence="14">11167</strain>
    </source>
</reference>
<evidence type="ECO:0000256" key="6">
    <source>
        <dbReference type="ARBA" id="ARBA00022989"/>
    </source>
</evidence>
<proteinExistence type="inferred from homology"/>
<evidence type="ECO:0000256" key="2">
    <source>
        <dbReference type="ARBA" id="ARBA00022475"/>
    </source>
</evidence>
<keyword evidence="7 13" id="KW-0472">Membrane</keyword>
<keyword evidence="3" id="KW-0808">Transferase</keyword>
<dbReference type="EMBL" id="JADIMU010000029">
    <property type="protein sequence ID" value="MBO8443034.1"/>
    <property type="molecule type" value="Genomic_DNA"/>
</dbReference>
<organism evidence="14 15">
    <name type="scientific">Candidatus Aphodenecus pullistercoris</name>
    <dbReference type="NCBI Taxonomy" id="2840669"/>
    <lineage>
        <taxon>Bacteria</taxon>
        <taxon>Pseudomonadati</taxon>
        <taxon>Spirochaetota</taxon>
        <taxon>Spirochaetia</taxon>
        <taxon>Spirochaetales</taxon>
        <taxon>Candidatus Aphodenecus</taxon>
    </lineage>
</organism>
<name>A0A9D9EDD7_9SPIR</name>
<keyword evidence="4 13" id="KW-0812">Transmembrane</keyword>
<sequence>MRDNPQFILFFVIVGLHILASCISNSLSYSQLASLRLHLATQDWEDGGEIYHRLFLIRKWKDHVPTAGPFDKSRLRSLEGDYLSLFILETVRAEVAHTLCLASCYLALLVYTRPYSICIPLFFTLINLPCIMIQRYNRPRLERVLKRRGTPLSIPQTQMVRRWRILPRR</sequence>
<dbReference type="InterPro" id="IPR044021">
    <property type="entry name" value="CrtO"/>
</dbReference>
<comment type="similarity">
    <text evidence="10">Belongs to the acyltransferase CrtO family.</text>
</comment>
<evidence type="ECO:0000256" key="13">
    <source>
        <dbReference type="SAM" id="Phobius"/>
    </source>
</evidence>
<evidence type="ECO:0000256" key="1">
    <source>
        <dbReference type="ARBA" id="ARBA00004162"/>
    </source>
</evidence>
<evidence type="ECO:0000313" key="14">
    <source>
        <dbReference type="EMBL" id="MBO8443034.1"/>
    </source>
</evidence>
<evidence type="ECO:0000313" key="15">
    <source>
        <dbReference type="Proteomes" id="UP000823633"/>
    </source>
</evidence>
<evidence type="ECO:0000256" key="3">
    <source>
        <dbReference type="ARBA" id="ARBA00022679"/>
    </source>
</evidence>
<protein>
    <recommendedName>
        <fullName evidence="11">Glycosyl-4,4'-diaponeurosporenoate acyltransferase</fullName>
    </recommendedName>
</protein>
<evidence type="ECO:0000256" key="8">
    <source>
        <dbReference type="ARBA" id="ARBA00023315"/>
    </source>
</evidence>
<feature type="transmembrane region" description="Helical" evidence="13">
    <location>
        <begin position="6"/>
        <end position="27"/>
    </location>
</feature>
<evidence type="ECO:0000256" key="7">
    <source>
        <dbReference type="ARBA" id="ARBA00023136"/>
    </source>
</evidence>
<reference evidence="14" key="2">
    <citation type="journal article" date="2021" name="PeerJ">
        <title>Extensive microbial diversity within the chicken gut microbiome revealed by metagenomics and culture.</title>
        <authorList>
            <person name="Gilroy R."/>
            <person name="Ravi A."/>
            <person name="Getino M."/>
            <person name="Pursley I."/>
            <person name="Horton D.L."/>
            <person name="Alikhan N.F."/>
            <person name="Baker D."/>
            <person name="Gharbi K."/>
            <person name="Hall N."/>
            <person name="Watson M."/>
            <person name="Adriaenssens E.M."/>
            <person name="Foster-Nyarko E."/>
            <person name="Jarju S."/>
            <person name="Secka A."/>
            <person name="Antonio M."/>
            <person name="Oren A."/>
            <person name="Chaudhuri R.R."/>
            <person name="La Ragione R."/>
            <person name="Hildebrand F."/>
            <person name="Pallen M.J."/>
        </authorList>
    </citation>
    <scope>NUCLEOTIDE SEQUENCE</scope>
    <source>
        <strain evidence="14">11167</strain>
    </source>
</reference>
<feature type="transmembrane region" description="Helical" evidence="13">
    <location>
        <begin position="114"/>
        <end position="133"/>
    </location>
</feature>
<dbReference type="Pfam" id="PF18927">
    <property type="entry name" value="CrtO"/>
    <property type="match status" value="1"/>
</dbReference>
<dbReference type="GO" id="GO:0005886">
    <property type="term" value="C:plasma membrane"/>
    <property type="evidence" value="ECO:0007669"/>
    <property type="project" value="UniProtKB-SubCell"/>
</dbReference>
<evidence type="ECO:0000256" key="4">
    <source>
        <dbReference type="ARBA" id="ARBA00022692"/>
    </source>
</evidence>
<keyword evidence="5" id="KW-0732">Signal</keyword>
<dbReference type="Proteomes" id="UP000823633">
    <property type="component" value="Unassembled WGS sequence"/>
</dbReference>
<comment type="function">
    <text evidence="12">Catalyzes the acylation of glycosyl-4,4'-diaponeurosporenoate, i.e. the esterification of glucose at the C6'' position with the carboxyl group of the C(15) fatty acid 12-methyltetradecanoic acid, to yield staphyloxanthin. This is the last step in the biosynthesis of this orange pigment, present in most staphylococci strains.</text>
</comment>
<evidence type="ECO:0000256" key="5">
    <source>
        <dbReference type="ARBA" id="ARBA00022729"/>
    </source>
</evidence>
<dbReference type="PROSITE" id="PS51257">
    <property type="entry name" value="PROKAR_LIPOPROTEIN"/>
    <property type="match status" value="1"/>
</dbReference>
<comment type="subcellular location">
    <subcellularLocation>
        <location evidence="1">Cell membrane</location>
        <topology evidence="1">Single-pass membrane protein</topology>
    </subcellularLocation>
</comment>
<accession>A0A9D9EDD7</accession>
<keyword evidence="6 13" id="KW-1133">Transmembrane helix</keyword>
<keyword evidence="2" id="KW-1003">Cell membrane</keyword>
<dbReference type="GO" id="GO:0016746">
    <property type="term" value="F:acyltransferase activity"/>
    <property type="evidence" value="ECO:0007669"/>
    <property type="project" value="UniProtKB-KW"/>
</dbReference>
<gene>
    <name evidence="14" type="ORF">IAC42_04670</name>
</gene>
<evidence type="ECO:0000256" key="12">
    <source>
        <dbReference type="ARBA" id="ARBA00025324"/>
    </source>
</evidence>
<comment type="caution">
    <text evidence="14">The sequence shown here is derived from an EMBL/GenBank/DDBJ whole genome shotgun (WGS) entry which is preliminary data.</text>
</comment>